<dbReference type="EMBL" id="LKEX01009513">
    <property type="protein sequence ID" value="KYN50102.1"/>
    <property type="molecule type" value="Genomic_DNA"/>
</dbReference>
<dbReference type="Proteomes" id="UP000078542">
    <property type="component" value="Unassembled WGS sequence"/>
</dbReference>
<organism evidence="2 3">
    <name type="scientific">Cyphomyrmex costatus</name>
    <dbReference type="NCBI Taxonomy" id="456900"/>
    <lineage>
        <taxon>Eukaryota</taxon>
        <taxon>Metazoa</taxon>
        <taxon>Ecdysozoa</taxon>
        <taxon>Arthropoda</taxon>
        <taxon>Hexapoda</taxon>
        <taxon>Insecta</taxon>
        <taxon>Pterygota</taxon>
        <taxon>Neoptera</taxon>
        <taxon>Endopterygota</taxon>
        <taxon>Hymenoptera</taxon>
        <taxon>Apocrita</taxon>
        <taxon>Aculeata</taxon>
        <taxon>Formicoidea</taxon>
        <taxon>Formicidae</taxon>
        <taxon>Myrmicinae</taxon>
        <taxon>Cyphomyrmex</taxon>
    </lineage>
</organism>
<dbReference type="PANTHER" id="PTHR43038:SF2">
    <property type="entry name" value="RH61964P"/>
    <property type="match status" value="1"/>
</dbReference>
<proteinExistence type="predicted"/>
<dbReference type="Gene3D" id="3.40.50.300">
    <property type="entry name" value="P-loop containing nucleotide triphosphate hydrolases"/>
    <property type="match status" value="1"/>
</dbReference>
<feature type="non-terminal residue" evidence="2">
    <location>
        <position position="1"/>
    </location>
</feature>
<sequence length="260" mass="29983">VSGAFYYFGRINGLEDEEIDTRLIFFSELLQLPPYNHLVKNMSGGEQRRVSLAAALIHNPELLILDEPTVGLDSILREKQVDYAFLLDRIKNNNTKIIWSYMIQITQEENITVLITTHYIEETKYANKEIPFKLLNIISCKKYFAISKFQAVSERQVSRLKRFKALLTKNGTQFLRHYEGLFFAVVFPIFQLCAFILATDGSLKDLKIGVVNDEVDNCSFVGNFGNVWKDEITCHFGNLSCRFLHDFSNSIAIQVQQYKN</sequence>
<keyword evidence="3" id="KW-1185">Reference proteome</keyword>
<name>A0A151K206_9HYME</name>
<reference evidence="2 3" key="1">
    <citation type="submission" date="2016-03" db="EMBL/GenBank/DDBJ databases">
        <title>Cyphomyrmex costatus WGS genome.</title>
        <authorList>
            <person name="Nygaard S."/>
            <person name="Hu H."/>
            <person name="Boomsma J."/>
            <person name="Zhang G."/>
        </authorList>
    </citation>
    <scope>NUCLEOTIDE SEQUENCE [LARGE SCALE GENOMIC DNA]</scope>
    <source>
        <strain evidence="2">MS0001</strain>
        <tissue evidence="2">Whole body</tissue>
    </source>
</reference>
<dbReference type="InterPro" id="IPR003439">
    <property type="entry name" value="ABC_transporter-like_ATP-bd"/>
</dbReference>
<dbReference type="InterPro" id="IPR027417">
    <property type="entry name" value="P-loop_NTPase"/>
</dbReference>
<feature type="domain" description="ABC transporter" evidence="1">
    <location>
        <begin position="34"/>
        <end position="69"/>
    </location>
</feature>
<protein>
    <submittedName>
        <fullName evidence="2">ABC transporter G family member 23</fullName>
    </submittedName>
</protein>
<dbReference type="GO" id="GO:0005524">
    <property type="term" value="F:ATP binding"/>
    <property type="evidence" value="ECO:0007669"/>
    <property type="project" value="InterPro"/>
</dbReference>
<dbReference type="STRING" id="456900.A0A151K206"/>
<dbReference type="AlphaFoldDB" id="A0A151K206"/>
<gene>
    <name evidence="2" type="ORF">ALC62_00130</name>
</gene>
<dbReference type="SUPFAM" id="SSF52540">
    <property type="entry name" value="P-loop containing nucleoside triphosphate hydrolases"/>
    <property type="match status" value="1"/>
</dbReference>
<evidence type="ECO:0000259" key="1">
    <source>
        <dbReference type="Pfam" id="PF00005"/>
    </source>
</evidence>
<comment type="caution">
    <text evidence="2">The sequence shown here is derived from an EMBL/GenBank/DDBJ whole genome shotgun (WGS) entry which is preliminary data.</text>
</comment>
<dbReference type="Pfam" id="PF00005">
    <property type="entry name" value="ABC_tran"/>
    <property type="match status" value="1"/>
</dbReference>
<evidence type="ECO:0000313" key="3">
    <source>
        <dbReference type="Proteomes" id="UP000078542"/>
    </source>
</evidence>
<dbReference type="PANTHER" id="PTHR43038">
    <property type="entry name" value="ATP-BINDING CASSETTE, SUB-FAMILY H, MEMBER 1"/>
    <property type="match status" value="1"/>
</dbReference>
<accession>A0A151K206</accession>
<dbReference type="GO" id="GO:0016887">
    <property type="term" value="F:ATP hydrolysis activity"/>
    <property type="evidence" value="ECO:0007669"/>
    <property type="project" value="InterPro"/>
</dbReference>
<evidence type="ECO:0000313" key="2">
    <source>
        <dbReference type="EMBL" id="KYN50102.1"/>
    </source>
</evidence>